<name>A0A425AQ10_NEIME</name>
<evidence type="ECO:0000313" key="4">
    <source>
        <dbReference type="Proteomes" id="UP000283829"/>
    </source>
</evidence>
<evidence type="ECO:0000313" key="1">
    <source>
        <dbReference type="EMBL" id="RQJ68219.1"/>
    </source>
</evidence>
<gene>
    <name evidence="2" type="ORF">COH52_01675</name>
    <name evidence="1" type="ORF">COI09_02505</name>
</gene>
<proteinExistence type="predicted"/>
<dbReference type="EMBL" id="NWXB01000003">
    <property type="protein sequence ID" value="RQJ68219.1"/>
    <property type="molecule type" value="Genomic_DNA"/>
</dbReference>
<protein>
    <submittedName>
        <fullName evidence="1">Uncharacterized protein</fullName>
    </submittedName>
</protein>
<dbReference type="EMBL" id="NWZY01000003">
    <property type="protein sequence ID" value="RQK80938.1"/>
    <property type="molecule type" value="Genomic_DNA"/>
</dbReference>
<dbReference type="Proteomes" id="UP000283829">
    <property type="component" value="Unassembled WGS sequence"/>
</dbReference>
<evidence type="ECO:0000313" key="3">
    <source>
        <dbReference type="Proteomes" id="UP000283666"/>
    </source>
</evidence>
<evidence type="ECO:0000313" key="2">
    <source>
        <dbReference type="EMBL" id="RQK80938.1"/>
    </source>
</evidence>
<reference evidence="3 4" key="1">
    <citation type="submission" date="2017-09" db="EMBL/GenBank/DDBJ databases">
        <title>Phenotypic and genotypic characterization of Colombian isolates of Neisseria meningitidis recovered from invasive disease.</title>
        <authorList>
            <person name="Duarte C."/>
            <person name="Gabastou J.M."/>
            <person name="Moreno J."/>
        </authorList>
    </citation>
    <scope>NUCLEOTIDE SEQUENCE [LARGE SCALE GENOMIC DNA]</scope>
    <source>
        <strain evidence="2 3">INS-Nm1012</strain>
        <strain evidence="1 4">INS-Nm1124</strain>
    </source>
</reference>
<organism evidence="1 4">
    <name type="scientific">Neisseria meningitidis</name>
    <dbReference type="NCBI Taxonomy" id="487"/>
    <lineage>
        <taxon>Bacteria</taxon>
        <taxon>Pseudomonadati</taxon>
        <taxon>Pseudomonadota</taxon>
        <taxon>Betaproteobacteria</taxon>
        <taxon>Neisseriales</taxon>
        <taxon>Neisseriaceae</taxon>
        <taxon>Neisseria</taxon>
    </lineage>
</organism>
<dbReference type="AlphaFoldDB" id="A0A425AQ10"/>
<sequence length="62" mass="7224">MRNNGAHYIVKKCRAVRRRIQGIKVYSDCVYFMVKFGFNDLTALSRRTGAVRILNRKEASPF</sequence>
<comment type="caution">
    <text evidence="1">The sequence shown here is derived from an EMBL/GenBank/DDBJ whole genome shotgun (WGS) entry which is preliminary data.</text>
</comment>
<dbReference type="Proteomes" id="UP000283666">
    <property type="component" value="Unassembled WGS sequence"/>
</dbReference>
<accession>A0A425AQ10</accession>